<name>A0A7S0AB23_9DINO</name>
<feature type="region of interest" description="Disordered" evidence="1">
    <location>
        <begin position="84"/>
        <end position="119"/>
    </location>
</feature>
<organism evidence="2">
    <name type="scientific">Pyrodinium bahamense</name>
    <dbReference type="NCBI Taxonomy" id="73915"/>
    <lineage>
        <taxon>Eukaryota</taxon>
        <taxon>Sar</taxon>
        <taxon>Alveolata</taxon>
        <taxon>Dinophyceae</taxon>
        <taxon>Gonyaulacales</taxon>
        <taxon>Pyrocystaceae</taxon>
        <taxon>Pyrodinium</taxon>
    </lineage>
</organism>
<dbReference type="Gene3D" id="3.40.50.150">
    <property type="entry name" value="Vaccinia Virus protein VP39"/>
    <property type="match status" value="1"/>
</dbReference>
<dbReference type="AlphaFoldDB" id="A0A7S0AB23"/>
<dbReference type="SUPFAM" id="SSF53335">
    <property type="entry name" value="S-adenosyl-L-methionine-dependent methyltransferases"/>
    <property type="match status" value="1"/>
</dbReference>
<gene>
    <name evidence="2" type="ORF">PBAH0796_LOCUS13740</name>
</gene>
<evidence type="ECO:0008006" key="3">
    <source>
        <dbReference type="Google" id="ProtNLM"/>
    </source>
</evidence>
<dbReference type="EMBL" id="HBEG01022672">
    <property type="protein sequence ID" value="CAD8358373.1"/>
    <property type="molecule type" value="Transcribed_RNA"/>
</dbReference>
<protein>
    <recommendedName>
        <fullName evidence="3">Methyltransferase domain-containing protein</fullName>
    </recommendedName>
</protein>
<proteinExistence type="predicted"/>
<evidence type="ECO:0000256" key="1">
    <source>
        <dbReference type="SAM" id="MobiDB-lite"/>
    </source>
</evidence>
<evidence type="ECO:0000313" key="2">
    <source>
        <dbReference type="EMBL" id="CAD8358373.1"/>
    </source>
</evidence>
<sequence>MAVAAQMSPVDGGPLPSDESCFLDDRGFRWAVYTAPVGTEAHLPSDFEVGDDVWVRLGRNCGCHGSVDAVHPGSTAEIGMSKAMSPEVGGASHGVGKEAAPGSEAASPQRRRLRVDGKGRSRSDVTVRVGEDTEVQCGFERLTHLLPVTAQAACVAIVADTLGYRQLARCQVTAQDRVVEIGSSTGLCTTILHAQASSVIGFDLSLAQLDEARQAFPEVRFEFLNIFEEPDRLRDMPEASGCTVAFLDIGGDREISQVVHAIELLRRHCLPSLRLLVVKSEELHAAAVAWASEVWLKAGGARKLKAPDAFMQPWAHLRVPTAPRPRGEQLCVQDSPTLPRGAGSALQHKKKRALCGRARAAAAASAAGSLSIPLGTLEACLPCCCTHHSGFHCVDLGSVFGEVACCLILDENDHPLVRSHKVVCVFGTHALASRLARAAEQQVPVFLGRGGARAAPYEFWGSFCAQGVLSDNCPLYCDASVQALRSDWEMRLRRRTDDLDIRLLQLHCTCSEGEALRAKCSCGDGGPDEGPDAAVRLTFPPRHHAEATSPEAWVEVLRQRRTAAAAAAA</sequence>
<accession>A0A7S0AB23</accession>
<reference evidence="2" key="1">
    <citation type="submission" date="2021-01" db="EMBL/GenBank/DDBJ databases">
        <authorList>
            <person name="Corre E."/>
            <person name="Pelletier E."/>
            <person name="Niang G."/>
            <person name="Scheremetjew M."/>
            <person name="Finn R."/>
            <person name="Kale V."/>
            <person name="Holt S."/>
            <person name="Cochrane G."/>
            <person name="Meng A."/>
            <person name="Brown T."/>
            <person name="Cohen L."/>
        </authorList>
    </citation>
    <scope>NUCLEOTIDE SEQUENCE</scope>
    <source>
        <strain evidence="2">Pbaha01</strain>
    </source>
</reference>
<dbReference type="InterPro" id="IPR029063">
    <property type="entry name" value="SAM-dependent_MTases_sf"/>
</dbReference>